<sequence length="274" mass="29319">MKVGYELLGCSLHGHALVGTDAATVRAQDALLVREDADGLRWHRCLRCDAWLPRAAPARPARATVPDPGEVEVPLRGRPLRDRYVLRLIALDRAVHVVVLTLFGTAVLLFAAYREAWGPTAGQIVGILQAGIPGPVGHGGPTLLVEVERAFAVPAATLYWLAVALLAYAVLESVEAVGLWYARRWAEYLTFVATTVLLVPEVWEITHGPTPVKVVALVVNVAVVAYLLVAKRLFGLRGGGRAEEAERAHDTGWPAVERAGPGTRAAPVTAPPGP</sequence>
<keyword evidence="4" id="KW-1185">Reference proteome</keyword>
<feature type="transmembrane region" description="Helical" evidence="2">
    <location>
        <begin position="158"/>
        <end position="181"/>
    </location>
</feature>
<feature type="transmembrane region" description="Helical" evidence="2">
    <location>
        <begin position="188"/>
        <end position="206"/>
    </location>
</feature>
<dbReference type="OrthoDB" id="572497at2"/>
<evidence type="ECO:0000313" key="4">
    <source>
        <dbReference type="Proteomes" id="UP000245639"/>
    </source>
</evidence>
<comment type="caution">
    <text evidence="3">The sequence shown here is derived from an EMBL/GenBank/DDBJ whole genome shotgun (WGS) entry which is preliminary data.</text>
</comment>
<gene>
    <name evidence="3" type="ORF">C8D89_109147</name>
</gene>
<evidence type="ECO:0000256" key="1">
    <source>
        <dbReference type="SAM" id="MobiDB-lite"/>
    </source>
</evidence>
<evidence type="ECO:0000313" key="3">
    <source>
        <dbReference type="EMBL" id="PVZ08262.1"/>
    </source>
</evidence>
<feature type="transmembrane region" description="Helical" evidence="2">
    <location>
        <begin position="212"/>
        <end position="229"/>
    </location>
</feature>
<dbReference type="Proteomes" id="UP000245639">
    <property type="component" value="Unassembled WGS sequence"/>
</dbReference>
<evidence type="ECO:0000256" key="2">
    <source>
        <dbReference type="SAM" id="Phobius"/>
    </source>
</evidence>
<name>A0A2U1F7W6_9PSEU</name>
<proteinExistence type="predicted"/>
<dbReference type="EMBL" id="QEKW01000009">
    <property type="protein sequence ID" value="PVZ08262.1"/>
    <property type="molecule type" value="Genomic_DNA"/>
</dbReference>
<feature type="region of interest" description="Disordered" evidence="1">
    <location>
        <begin position="245"/>
        <end position="274"/>
    </location>
</feature>
<keyword evidence="2" id="KW-1133">Transmembrane helix</keyword>
<organism evidence="3 4">
    <name type="scientific">Actinomycetospora cinnamomea</name>
    <dbReference type="NCBI Taxonomy" id="663609"/>
    <lineage>
        <taxon>Bacteria</taxon>
        <taxon>Bacillati</taxon>
        <taxon>Actinomycetota</taxon>
        <taxon>Actinomycetes</taxon>
        <taxon>Pseudonocardiales</taxon>
        <taxon>Pseudonocardiaceae</taxon>
        <taxon>Actinomycetospora</taxon>
    </lineage>
</organism>
<protein>
    <submittedName>
        <fullName evidence="3">Uncharacterized membrane protein (DUF2068 family)</fullName>
    </submittedName>
</protein>
<keyword evidence="2" id="KW-0812">Transmembrane</keyword>
<reference evidence="3 4" key="1">
    <citation type="submission" date="2018-04" db="EMBL/GenBank/DDBJ databases">
        <title>Genomic Encyclopedia of Type Strains, Phase IV (KMG-IV): sequencing the most valuable type-strain genomes for metagenomic binning, comparative biology and taxonomic classification.</title>
        <authorList>
            <person name="Goeker M."/>
        </authorList>
    </citation>
    <scope>NUCLEOTIDE SEQUENCE [LARGE SCALE GENOMIC DNA]</scope>
    <source>
        <strain evidence="3 4">DSM 45771</strain>
    </source>
</reference>
<accession>A0A2U1F7W6</accession>
<dbReference type="AlphaFoldDB" id="A0A2U1F7W6"/>
<dbReference type="Pfam" id="PF09900">
    <property type="entry name" value="DUF2127"/>
    <property type="match status" value="1"/>
</dbReference>
<keyword evidence="2" id="KW-0472">Membrane</keyword>
<feature type="transmembrane region" description="Helical" evidence="2">
    <location>
        <begin position="94"/>
        <end position="113"/>
    </location>
</feature>
<dbReference type="RefSeq" id="WP_116709489.1">
    <property type="nucleotide sequence ID" value="NZ_QEKW01000009.1"/>
</dbReference>
<dbReference type="InterPro" id="IPR021125">
    <property type="entry name" value="DUF2127"/>
</dbReference>